<dbReference type="SUPFAM" id="SSF53098">
    <property type="entry name" value="Ribonuclease H-like"/>
    <property type="match status" value="1"/>
</dbReference>
<evidence type="ECO:0008006" key="14">
    <source>
        <dbReference type="Google" id="ProtNLM"/>
    </source>
</evidence>
<comment type="caution">
    <text evidence="12">The sequence shown here is derived from an EMBL/GenBank/DDBJ whole genome shotgun (WGS) entry which is preliminary data.</text>
</comment>
<dbReference type="InterPro" id="IPR012337">
    <property type="entry name" value="RNaseH-like_sf"/>
</dbReference>
<feature type="compositionally biased region" description="Basic and acidic residues" evidence="8">
    <location>
        <begin position="294"/>
        <end position="303"/>
    </location>
</feature>
<dbReference type="InterPro" id="IPR050951">
    <property type="entry name" value="Retrovirus_Pol_polyprotein"/>
</dbReference>
<feature type="domain" description="Integrase catalytic" evidence="11">
    <location>
        <begin position="475"/>
        <end position="634"/>
    </location>
</feature>
<dbReference type="Pfam" id="PF00098">
    <property type="entry name" value="zf-CCHC"/>
    <property type="match status" value="1"/>
</dbReference>
<feature type="compositionally biased region" description="Basic and acidic residues" evidence="8">
    <location>
        <begin position="29"/>
        <end position="48"/>
    </location>
</feature>
<dbReference type="InterPro" id="IPR041373">
    <property type="entry name" value="RT_RNaseH"/>
</dbReference>
<keyword evidence="7" id="KW-0479">Metal-binding</keyword>
<dbReference type="InterPro" id="IPR000477">
    <property type="entry name" value="RT_dom"/>
</dbReference>
<dbReference type="Gene3D" id="1.10.340.70">
    <property type="match status" value="1"/>
</dbReference>
<evidence type="ECO:0000256" key="4">
    <source>
        <dbReference type="ARBA" id="ARBA00022759"/>
    </source>
</evidence>
<dbReference type="InterPro" id="IPR043502">
    <property type="entry name" value="DNA/RNA_pol_sf"/>
</dbReference>
<dbReference type="Pfam" id="PF00665">
    <property type="entry name" value="rve"/>
    <property type="match status" value="1"/>
</dbReference>
<dbReference type="CDD" id="cd09274">
    <property type="entry name" value="RNase_HI_RT_Ty3"/>
    <property type="match status" value="1"/>
</dbReference>
<evidence type="ECO:0000313" key="13">
    <source>
        <dbReference type="Proteomes" id="UP001152320"/>
    </source>
</evidence>
<evidence type="ECO:0000256" key="2">
    <source>
        <dbReference type="ARBA" id="ARBA00022695"/>
    </source>
</evidence>
<protein>
    <recommendedName>
        <fullName evidence="14">Reverse transcriptase</fullName>
    </recommendedName>
</protein>
<evidence type="ECO:0000259" key="10">
    <source>
        <dbReference type="PROSITE" id="PS50878"/>
    </source>
</evidence>
<dbReference type="GO" id="GO:0004519">
    <property type="term" value="F:endonuclease activity"/>
    <property type="evidence" value="ECO:0007669"/>
    <property type="project" value="UniProtKB-KW"/>
</dbReference>
<dbReference type="PROSITE" id="PS50878">
    <property type="entry name" value="RT_POL"/>
    <property type="match status" value="1"/>
</dbReference>
<keyword evidence="7" id="KW-0863">Zinc-finger</keyword>
<dbReference type="Gene3D" id="3.30.70.270">
    <property type="match status" value="2"/>
</dbReference>
<dbReference type="Pfam" id="PF00078">
    <property type="entry name" value="RVT_1"/>
    <property type="match status" value="1"/>
</dbReference>
<dbReference type="FunFam" id="3.30.420.10:FF:000032">
    <property type="entry name" value="Retrovirus-related Pol polyprotein from transposon 297-like Protein"/>
    <property type="match status" value="1"/>
</dbReference>
<dbReference type="PANTHER" id="PTHR37984">
    <property type="entry name" value="PROTEIN CBG26694"/>
    <property type="match status" value="1"/>
</dbReference>
<dbReference type="GO" id="GO:0008270">
    <property type="term" value="F:zinc ion binding"/>
    <property type="evidence" value="ECO:0007669"/>
    <property type="project" value="UniProtKB-KW"/>
</dbReference>
<dbReference type="SUPFAM" id="SSF57756">
    <property type="entry name" value="Retrovirus zinc finger-like domains"/>
    <property type="match status" value="1"/>
</dbReference>
<dbReference type="InterPro" id="IPR043128">
    <property type="entry name" value="Rev_trsase/Diguanyl_cyclase"/>
</dbReference>
<evidence type="ECO:0000259" key="11">
    <source>
        <dbReference type="PROSITE" id="PS50994"/>
    </source>
</evidence>
<dbReference type="Gene3D" id="3.10.10.10">
    <property type="entry name" value="HIV Type 1 Reverse Transcriptase, subunit A, domain 1"/>
    <property type="match status" value="1"/>
</dbReference>
<keyword evidence="5" id="KW-0378">Hydrolase</keyword>
<dbReference type="PANTHER" id="PTHR37984:SF5">
    <property type="entry name" value="PROTEIN NYNRIN-LIKE"/>
    <property type="match status" value="1"/>
</dbReference>
<dbReference type="EMBL" id="JAIZAY010000002">
    <property type="protein sequence ID" value="KAJ8046429.1"/>
    <property type="molecule type" value="Genomic_DNA"/>
</dbReference>
<dbReference type="PROSITE" id="PS50158">
    <property type="entry name" value="ZF_CCHC"/>
    <property type="match status" value="1"/>
</dbReference>
<keyword evidence="7" id="KW-0862">Zinc</keyword>
<dbReference type="InterPro" id="IPR041588">
    <property type="entry name" value="Integrase_H2C2"/>
</dbReference>
<name>A0A9Q1CL35_HOLLE</name>
<keyword evidence="3" id="KW-0540">Nuclease</keyword>
<keyword evidence="4" id="KW-0255">Endonuclease</keyword>
<organism evidence="12 13">
    <name type="scientific">Holothuria leucospilota</name>
    <name type="common">Black long sea cucumber</name>
    <name type="synonym">Mertensiothuria leucospilota</name>
    <dbReference type="NCBI Taxonomy" id="206669"/>
    <lineage>
        <taxon>Eukaryota</taxon>
        <taxon>Metazoa</taxon>
        <taxon>Echinodermata</taxon>
        <taxon>Eleutherozoa</taxon>
        <taxon>Echinozoa</taxon>
        <taxon>Holothuroidea</taxon>
        <taxon>Aspidochirotacea</taxon>
        <taxon>Aspidochirotida</taxon>
        <taxon>Holothuriidae</taxon>
        <taxon>Holothuria</taxon>
    </lineage>
</organism>
<accession>A0A9Q1CL35</accession>
<dbReference type="FunFam" id="3.10.20.370:FF:000001">
    <property type="entry name" value="Retrovirus-related Pol polyprotein from transposon 17.6-like protein"/>
    <property type="match status" value="1"/>
</dbReference>
<dbReference type="Gene3D" id="4.10.60.10">
    <property type="entry name" value="Zinc finger, CCHC-type"/>
    <property type="match status" value="1"/>
</dbReference>
<gene>
    <name evidence="12" type="ORF">HOLleu_05094</name>
</gene>
<dbReference type="CDD" id="cd01647">
    <property type="entry name" value="RT_LTR"/>
    <property type="match status" value="1"/>
</dbReference>
<feature type="region of interest" description="Disordered" evidence="8">
    <location>
        <begin position="29"/>
        <end position="61"/>
    </location>
</feature>
<dbReference type="SUPFAM" id="SSF56672">
    <property type="entry name" value="DNA/RNA polymerases"/>
    <property type="match status" value="1"/>
</dbReference>
<dbReference type="AlphaFoldDB" id="A0A9Q1CL35"/>
<dbReference type="InterPro" id="IPR001584">
    <property type="entry name" value="Integrase_cat-core"/>
</dbReference>
<evidence type="ECO:0000259" key="9">
    <source>
        <dbReference type="PROSITE" id="PS50158"/>
    </source>
</evidence>
<dbReference type="OrthoDB" id="3268967at2759"/>
<keyword evidence="2" id="KW-0548">Nucleotidyltransferase</keyword>
<dbReference type="GO" id="GO:0016787">
    <property type="term" value="F:hydrolase activity"/>
    <property type="evidence" value="ECO:0007669"/>
    <property type="project" value="UniProtKB-KW"/>
</dbReference>
<dbReference type="FunFam" id="3.30.70.270:FF:000020">
    <property type="entry name" value="Transposon Tf2-6 polyprotein-like Protein"/>
    <property type="match status" value="1"/>
</dbReference>
<keyword evidence="13" id="KW-1185">Reference proteome</keyword>
<evidence type="ECO:0000256" key="8">
    <source>
        <dbReference type="SAM" id="MobiDB-lite"/>
    </source>
</evidence>
<dbReference type="GO" id="GO:0003676">
    <property type="term" value="F:nucleic acid binding"/>
    <property type="evidence" value="ECO:0007669"/>
    <property type="project" value="InterPro"/>
</dbReference>
<dbReference type="Gene3D" id="3.10.20.370">
    <property type="match status" value="1"/>
</dbReference>
<dbReference type="Pfam" id="PF17917">
    <property type="entry name" value="RT_RNaseH"/>
    <property type="match status" value="1"/>
</dbReference>
<feature type="domain" description="Reverse transcriptase" evidence="10">
    <location>
        <begin position="880"/>
        <end position="1057"/>
    </location>
</feature>
<dbReference type="FunFam" id="1.10.340.70:FF:000001">
    <property type="entry name" value="Retrovirus-related Pol polyprotein from transposon gypsy-like Protein"/>
    <property type="match status" value="1"/>
</dbReference>
<keyword evidence="1" id="KW-0808">Transferase</keyword>
<sequence length="1271" mass="144933">MEVLLDKLSSLGIKMGLKGEELQRFVEKERDMVREEQDPKIEKSDKAPVELGTRQNKPKGSGDFKRNATCYVCGARGHLARECPKRNMLAAMIDKWSWETNEEGNVEEVGNIPQPETLGFMDIKNTDPHVVQARQNGCFTLQCGLEIPILGASCNPLDLNDPTMPVKRGLVGNRQVNVLRDTGCKGAVVAEKFVSPSQFTGEYKICTFMDRTLVVKYPIAEINVKTPFYTGKLQAVCMKTPICDLVLGNNISGVKGPYFDEDKPEGQALEQKQAETPLGDVNVSKPVGLGNEGTKPHPEAVENKREPLEVVGAVQTRQQKIDERKPTKPLIVTQADDRIITPENLKVKQQDDKTLHRIRQLAMSERKDRELGKSNYVVKDGIIYREFESPKVEYGDSFCQLLVPLELRKKVLTLAHESVLGGHQGTKRTLDKILTNFYWPGIGADVRRFCQSCDVCQRTITKGRVPKVPLGDMPIIDTPFERIAIDLVGPIKPATDRGHRYILVLMDYATRYPEALPLRNIDTETVAEQLLGVYSRLGIPREVLTDQGSQFVSRVMKEINRLLSIHPLTTTPYHAMCNGLVERFNGTLKNMLRKMCEERPKDWDRYINPLLFAYRETTHPSTGFSPFELLLGRTVRGPMSILKELWTNSQNERETKTTYQYVVDLQERLEKTCELARAEMKKAKVKNKRYYDRKAKTRTFKEGDEVLLLIPTESNKLLMQWKGPYKIEAKLNPYNYRLNLGHRRQTYHANLIKKYHRRKENEPEMRGESAFEVVAAAMIEGDSNEGEEVVEDLLYFPTLESKEAVDDVHINVGLTEEQINQIKRILGSFRDVLTDIPGKTNLGQHVIKVSDETPIKCKPYPIPHALRKEVEIEIQNMIKMGVVKRCEPNCEYAFPLVAVRKTDGTLRNCVDMRRLNQITLVDAEPIPDQEEIFALLSNDLYFTKLDLSKGYWQVPLEEGSKKYTTFVTHGGLYQFQTLPFGLINSAASFSRIMRLLLQGMQGVHNYIDDILIHSPTWEEHVRNITEVFKRLRDARLTARPSKCYIGYEQIEFLGHVVGKGHMRPKPDKVEAIKQAKRPLTKTQLRSFLGFAGYYRRFIPNFAAVACPLTDCTKKGKPNKIVWEDSQEKAFRALKYKLTTQPILHLPNLQKEFILRSDASEIGVGAVLLQEDEGEYFPVAFASKKLNKAQRAYSVIEKECFAIVWGVQKFETFLLGREFVIQTDHQPLACLKKKKIGNGRVLRWALALQPFCYRLEVIKGKDNVGADYMSRT</sequence>
<dbReference type="GO" id="GO:0003964">
    <property type="term" value="F:RNA-directed DNA polymerase activity"/>
    <property type="evidence" value="ECO:0007669"/>
    <property type="project" value="UniProtKB-KW"/>
</dbReference>
<dbReference type="InterPro" id="IPR036875">
    <property type="entry name" value="Znf_CCHC_sf"/>
</dbReference>
<dbReference type="GO" id="GO:0015074">
    <property type="term" value="P:DNA integration"/>
    <property type="evidence" value="ECO:0007669"/>
    <property type="project" value="InterPro"/>
</dbReference>
<evidence type="ECO:0000313" key="12">
    <source>
        <dbReference type="EMBL" id="KAJ8046429.1"/>
    </source>
</evidence>
<dbReference type="SMART" id="SM00343">
    <property type="entry name" value="ZnF_C2HC"/>
    <property type="match status" value="1"/>
</dbReference>
<evidence type="ECO:0000256" key="3">
    <source>
        <dbReference type="ARBA" id="ARBA00022722"/>
    </source>
</evidence>
<evidence type="ECO:0000256" key="5">
    <source>
        <dbReference type="ARBA" id="ARBA00022801"/>
    </source>
</evidence>
<feature type="domain" description="CCHC-type" evidence="9">
    <location>
        <begin position="70"/>
        <end position="85"/>
    </location>
</feature>
<dbReference type="Proteomes" id="UP001152320">
    <property type="component" value="Chromosome 2"/>
</dbReference>
<reference evidence="12" key="1">
    <citation type="submission" date="2021-10" db="EMBL/GenBank/DDBJ databases">
        <title>Tropical sea cucumber genome reveals ecological adaptation and Cuvierian tubules defense mechanism.</title>
        <authorList>
            <person name="Chen T."/>
        </authorList>
    </citation>
    <scope>NUCLEOTIDE SEQUENCE</scope>
    <source>
        <strain evidence="12">Nanhai2018</strain>
        <tissue evidence="12">Muscle</tissue>
    </source>
</reference>
<dbReference type="PROSITE" id="PS50994">
    <property type="entry name" value="INTEGRASE"/>
    <property type="match status" value="1"/>
</dbReference>
<dbReference type="InterPro" id="IPR036397">
    <property type="entry name" value="RNaseH_sf"/>
</dbReference>
<keyword evidence="6" id="KW-0695">RNA-directed DNA polymerase</keyword>
<evidence type="ECO:0000256" key="1">
    <source>
        <dbReference type="ARBA" id="ARBA00022679"/>
    </source>
</evidence>
<dbReference type="Gene3D" id="3.30.420.10">
    <property type="entry name" value="Ribonuclease H-like superfamily/Ribonuclease H"/>
    <property type="match status" value="1"/>
</dbReference>
<evidence type="ECO:0000256" key="6">
    <source>
        <dbReference type="ARBA" id="ARBA00022918"/>
    </source>
</evidence>
<dbReference type="InterPro" id="IPR001878">
    <property type="entry name" value="Znf_CCHC"/>
</dbReference>
<proteinExistence type="predicted"/>
<dbReference type="Pfam" id="PF17921">
    <property type="entry name" value="Integrase_H2C2"/>
    <property type="match status" value="1"/>
</dbReference>
<feature type="region of interest" description="Disordered" evidence="8">
    <location>
        <begin position="262"/>
        <end position="303"/>
    </location>
</feature>
<evidence type="ECO:0000256" key="7">
    <source>
        <dbReference type="PROSITE-ProRule" id="PRU00047"/>
    </source>
</evidence>